<dbReference type="OrthoDB" id="7798282at2"/>
<feature type="compositionally biased region" description="Low complexity" evidence="1">
    <location>
        <begin position="787"/>
        <end position="797"/>
    </location>
</feature>
<feature type="region of interest" description="Disordered" evidence="1">
    <location>
        <begin position="244"/>
        <end position="275"/>
    </location>
</feature>
<feature type="compositionally biased region" description="Acidic residues" evidence="1">
    <location>
        <begin position="1062"/>
        <end position="1076"/>
    </location>
</feature>
<dbReference type="Proteomes" id="UP000239480">
    <property type="component" value="Unassembled WGS sequence"/>
</dbReference>
<reference evidence="2 3" key="1">
    <citation type="submission" date="2018-03" db="EMBL/GenBank/DDBJ databases">
        <title>Genomic Encyclopedia of Archaeal and Bacterial Type Strains, Phase II (KMG-II): from individual species to whole genera.</title>
        <authorList>
            <person name="Goeker M."/>
        </authorList>
    </citation>
    <scope>NUCLEOTIDE SEQUENCE [LARGE SCALE GENOMIC DNA]</scope>
    <source>
        <strain evidence="2 3">DSM 29328</strain>
    </source>
</reference>
<feature type="compositionally biased region" description="Acidic residues" evidence="1">
    <location>
        <begin position="560"/>
        <end position="603"/>
    </location>
</feature>
<organism evidence="2 3">
    <name type="scientific">Aliiruegeria haliotis</name>
    <dbReference type="NCBI Taxonomy" id="1280846"/>
    <lineage>
        <taxon>Bacteria</taxon>
        <taxon>Pseudomonadati</taxon>
        <taxon>Pseudomonadota</taxon>
        <taxon>Alphaproteobacteria</taxon>
        <taxon>Rhodobacterales</taxon>
        <taxon>Roseobacteraceae</taxon>
        <taxon>Aliiruegeria</taxon>
    </lineage>
</organism>
<feature type="region of interest" description="Disordered" evidence="1">
    <location>
        <begin position="473"/>
        <end position="540"/>
    </location>
</feature>
<protein>
    <recommendedName>
        <fullName evidence="4">Lipoprotein</fullName>
    </recommendedName>
</protein>
<name>A0A2T0RRA4_9RHOB</name>
<feature type="region of interest" description="Disordered" evidence="1">
    <location>
        <begin position="763"/>
        <end position="819"/>
    </location>
</feature>
<dbReference type="RefSeq" id="WP_106205123.1">
    <property type="nucleotide sequence ID" value="NZ_PVTD01000004.1"/>
</dbReference>
<evidence type="ECO:0000313" key="3">
    <source>
        <dbReference type="Proteomes" id="UP000239480"/>
    </source>
</evidence>
<feature type="compositionally biased region" description="Basic and acidic residues" evidence="1">
    <location>
        <begin position="768"/>
        <end position="777"/>
    </location>
</feature>
<feature type="compositionally biased region" description="Acidic residues" evidence="1">
    <location>
        <begin position="114"/>
        <end position="124"/>
    </location>
</feature>
<feature type="region of interest" description="Disordered" evidence="1">
    <location>
        <begin position="980"/>
        <end position="1208"/>
    </location>
</feature>
<feature type="compositionally biased region" description="Acidic residues" evidence="1">
    <location>
        <begin position="367"/>
        <end position="382"/>
    </location>
</feature>
<feature type="region of interest" description="Disordered" evidence="1">
    <location>
        <begin position="836"/>
        <end position="856"/>
    </location>
</feature>
<dbReference type="PROSITE" id="PS51257">
    <property type="entry name" value="PROKAR_LIPOPROTEIN"/>
    <property type="match status" value="1"/>
</dbReference>
<feature type="region of interest" description="Disordered" evidence="1">
    <location>
        <begin position="308"/>
        <end position="400"/>
    </location>
</feature>
<dbReference type="EMBL" id="PVTD01000004">
    <property type="protein sequence ID" value="PRY23735.1"/>
    <property type="molecule type" value="Genomic_DNA"/>
</dbReference>
<feature type="region of interest" description="Disordered" evidence="1">
    <location>
        <begin position="737"/>
        <end position="756"/>
    </location>
</feature>
<gene>
    <name evidence="2" type="ORF">CLV78_104227</name>
</gene>
<feature type="compositionally biased region" description="Acidic residues" evidence="1">
    <location>
        <begin position="798"/>
        <end position="807"/>
    </location>
</feature>
<accession>A0A2T0RRA4</accession>
<feature type="compositionally biased region" description="Basic and acidic residues" evidence="1">
    <location>
        <begin position="994"/>
        <end position="1018"/>
    </location>
</feature>
<evidence type="ECO:0000256" key="1">
    <source>
        <dbReference type="SAM" id="MobiDB-lite"/>
    </source>
</evidence>
<comment type="caution">
    <text evidence="2">The sequence shown here is derived from an EMBL/GenBank/DDBJ whole genome shotgun (WGS) entry which is preliminary data.</text>
</comment>
<feature type="compositionally biased region" description="Low complexity" evidence="1">
    <location>
        <begin position="170"/>
        <end position="189"/>
    </location>
</feature>
<feature type="region of interest" description="Disordered" evidence="1">
    <location>
        <begin position="90"/>
        <end position="205"/>
    </location>
</feature>
<keyword evidence="3" id="KW-1185">Reference proteome</keyword>
<feature type="compositionally biased region" description="Low complexity" evidence="1">
    <location>
        <begin position="737"/>
        <end position="747"/>
    </location>
</feature>
<feature type="compositionally biased region" description="Acidic residues" evidence="1">
    <location>
        <begin position="518"/>
        <end position="535"/>
    </location>
</feature>
<proteinExistence type="predicted"/>
<feature type="region of interest" description="Disordered" evidence="1">
    <location>
        <begin position="636"/>
        <end position="667"/>
    </location>
</feature>
<evidence type="ECO:0000313" key="2">
    <source>
        <dbReference type="EMBL" id="PRY23735.1"/>
    </source>
</evidence>
<sequence length="1323" mass="138845">MVGSNKILTVSYGTFSCTLEGFDDSFGTMKAIAEYFRDLAADDRYFGAEPPTPDAEMLQRIVEKEIHRRVEARVSEQGITLKAADAIAPDTGAPEAASVPTEVPASVDAATPEAEPEFAAEPELVDAPFESPAPSTETAPVTVSDPAPIPAQDIDSQADASPAADEMPEVVETPAVAETPEAAESESTPDGIRTARSHEAPSESIAAKLARIRAVVSQSAQAEPDAIDTPAEEIAPVAPAPFAENAIDPEAPVATATTDSGEDEPASMQDAPAPTDIAPEQDALAAEFADEPFEDDFVAAADAVQDAPAPLDDFVPTPEAPAAELSDAPYEDEFASADESMADAPAPLDEFVPDPEMPAAEAAVTSFEEDSAPVEEPAEEPFLDTPASFSEITPETDLPAAELEPVLAEDDFAPLEQSMPDAVAEMEEPVADTEEPVAEMEEPVADTFATPFGEIDEVAATLESAPALADVTEATGSDAPIQEPDVANDGAYGSVSMEDVLTTLETAREEPTPAFAEEVSEPESDAGQADEDDGTAADAMATAATVAAVAGVVGAMAQDDTSDEDPATEAASDQDDTAETEDAPIEVAAEVEAEAEDVDAEVEETPRADSDEEEKAPKARIIRVRKTSLMASLRAALGGGSSAKEEPEDVAEVHEEAPVETAEDLGSDITEPAAEGVVEATPAEPVAEDAPEEIEEITADVVADADVQDAEETGLSAEAEADLMAELAAVEREMATDAVDTSAVAASRSEDDEAEAALADALATTAEADEKGVEEVPAHTTPEAQLDAELAAAMSDADALENDPEPADDARDAAAHALDQAEAAWEAIAGDLANDLSSDDMEVSNTVAEADTSEEDAIDEIEAELSRLDFAAHGAVTDTLSEVETEASAEELEAPREDVLVLENSIEVDAEPALDADADVAVARLFADEGDVAEGAVDLPAEEESDSSVDAEVADAVARLAEASAEQARVEAAAERRARVLEQTDAEDTQVARLMDEANSKMDGPEQRRRRSAIEHLKAAVAATKAEGPKSLDADADEQDPYRDDLAKVVRPHQLQGKAAEDEQASEEASVEDTVVEDAASPTPLRATEEPSVPAGEATTQEEVAQADVETPVRPRRPVASGGRPRSQRPSATPARPRVAPLMLVSEQRVDGEEEAPEVAEEVKPARPASPVRPRRVTTGRLAQDSAESATPSAVPAPALDVPVQEEEAPRKMVSDDAEAAGIFADSTTFDEFTERMGANGLEELLECAAAYTSYVEGRPHFSHPQIMDVVRRLDGQGELRREDSLRTFGQLLRQGKIQKLDRGQFTLSQNSRYTPETRSAAR</sequence>
<feature type="region of interest" description="Disordered" evidence="1">
    <location>
        <begin position="555"/>
        <end position="620"/>
    </location>
</feature>
<evidence type="ECO:0008006" key="4">
    <source>
        <dbReference type="Google" id="ProtNLM"/>
    </source>
</evidence>